<proteinExistence type="predicted"/>
<evidence type="ECO:0000256" key="2">
    <source>
        <dbReference type="ARBA" id="ARBA00022473"/>
    </source>
</evidence>
<dbReference type="InterPro" id="IPR009057">
    <property type="entry name" value="Homeodomain-like_sf"/>
</dbReference>
<evidence type="ECO:0000256" key="7">
    <source>
        <dbReference type="ARBA" id="ARBA00023163"/>
    </source>
</evidence>
<dbReference type="InterPro" id="IPR001356">
    <property type="entry name" value="HD"/>
</dbReference>
<keyword evidence="8 9" id="KW-0539">Nucleus</keyword>
<keyword evidence="14" id="KW-1185">Reference proteome</keyword>
<dbReference type="GO" id="GO:0000981">
    <property type="term" value="F:DNA-binding transcription factor activity, RNA polymerase II-specific"/>
    <property type="evidence" value="ECO:0007669"/>
    <property type="project" value="InterPro"/>
</dbReference>
<sequence length="446" mass="51246">MQLLRATCLELLNSGPVFFFFLVSRIYAIMETNDPSGRLAVEDLSDCRSESSHSESQLRAFQDYERIKELNLSVDKSKDDCQIEPKDFHLGLESGKASIRFEEFETTGRNHPLTLNKGKDFGYVAGGLNEMAYTLDRSSENDESLEAGNLCRTKNPTAKDLLFNLRENRHKSTHATLSLSDRYGKDLNFAVSEKDIKDFGLLKNYSIDRMKEFNLSLDRMRDSHFALERLRGGGGLLENPPLMEHGELKNMQMQSRSQDLEAIALERMRRSHLLGADLSAQNLSTQIPHPHSITQMQHSQQQQQQQAKSFTIDAILGLRNNPREKRNQQQQYRKHQGQEGGAKNGGSSSCSGGGGKLKRVRTIFTAEQLERLEGEFARQQYMVGPERLYLAHALRLTEAQVKVWFQNRRIKWRKHHHEQQSQRVHEFQRTLNSSLEHEDSNEADKW</sequence>
<dbReference type="Gene3D" id="1.10.10.60">
    <property type="entry name" value="Homeodomain-like"/>
    <property type="match status" value="1"/>
</dbReference>
<dbReference type="InterPro" id="IPR017970">
    <property type="entry name" value="Homeobox_CS"/>
</dbReference>
<dbReference type="InterPro" id="IPR050877">
    <property type="entry name" value="EMX-VAX-Noto_Homeobox_TFs"/>
</dbReference>
<protein>
    <submittedName>
        <fullName evidence="13">Homeobox protein Not2</fullName>
    </submittedName>
</protein>
<dbReference type="Proteomes" id="UP000242457">
    <property type="component" value="Unassembled WGS sequence"/>
</dbReference>
<dbReference type="CDD" id="cd00086">
    <property type="entry name" value="homeodomain"/>
    <property type="match status" value="1"/>
</dbReference>
<evidence type="ECO:0000256" key="1">
    <source>
        <dbReference type="ARBA" id="ARBA00004123"/>
    </source>
</evidence>
<dbReference type="GO" id="GO:0030182">
    <property type="term" value="P:neuron differentiation"/>
    <property type="evidence" value="ECO:0007669"/>
    <property type="project" value="TreeGrafter"/>
</dbReference>
<keyword evidence="4" id="KW-0805">Transcription regulation</keyword>
<evidence type="ECO:0000256" key="8">
    <source>
        <dbReference type="ARBA" id="ARBA00023242"/>
    </source>
</evidence>
<dbReference type="SUPFAM" id="SSF46689">
    <property type="entry name" value="Homeodomain-like"/>
    <property type="match status" value="1"/>
</dbReference>
<keyword evidence="3" id="KW-0678">Repressor</keyword>
<dbReference type="OrthoDB" id="6159439at2759"/>
<evidence type="ECO:0000313" key="14">
    <source>
        <dbReference type="Proteomes" id="UP000242457"/>
    </source>
</evidence>
<dbReference type="Pfam" id="PF00046">
    <property type="entry name" value="Homeodomain"/>
    <property type="match status" value="1"/>
</dbReference>
<accession>A0A2A3EU55</accession>
<evidence type="ECO:0000256" key="6">
    <source>
        <dbReference type="ARBA" id="ARBA00023155"/>
    </source>
</evidence>
<name>A0A2A3EU55_APICC</name>
<evidence type="ECO:0000256" key="10">
    <source>
        <dbReference type="RuleBase" id="RU000682"/>
    </source>
</evidence>
<dbReference type="AlphaFoldDB" id="A0A2A3EU55"/>
<evidence type="ECO:0000256" key="11">
    <source>
        <dbReference type="SAM" id="MobiDB-lite"/>
    </source>
</evidence>
<dbReference type="EMBL" id="KZ288186">
    <property type="protein sequence ID" value="PBC34802.1"/>
    <property type="molecule type" value="Genomic_DNA"/>
</dbReference>
<feature type="domain" description="Homeobox" evidence="12">
    <location>
        <begin position="355"/>
        <end position="415"/>
    </location>
</feature>
<evidence type="ECO:0000256" key="4">
    <source>
        <dbReference type="ARBA" id="ARBA00023015"/>
    </source>
</evidence>
<reference evidence="13 14" key="1">
    <citation type="submission" date="2014-07" db="EMBL/GenBank/DDBJ databases">
        <title>Genomic and transcriptomic analysis on Apis cerana provide comprehensive insights into honey bee biology.</title>
        <authorList>
            <person name="Diao Q."/>
            <person name="Sun L."/>
            <person name="Zheng H."/>
            <person name="Zheng H."/>
            <person name="Xu S."/>
            <person name="Wang S."/>
            <person name="Zeng Z."/>
            <person name="Hu F."/>
            <person name="Su S."/>
            <person name="Wu J."/>
        </authorList>
    </citation>
    <scope>NUCLEOTIDE SEQUENCE [LARGE SCALE GENOMIC DNA]</scope>
    <source>
        <tissue evidence="13">Pupae without intestine</tissue>
    </source>
</reference>
<dbReference type="PROSITE" id="PS50071">
    <property type="entry name" value="HOMEOBOX_2"/>
    <property type="match status" value="1"/>
</dbReference>
<evidence type="ECO:0000259" key="12">
    <source>
        <dbReference type="PROSITE" id="PS50071"/>
    </source>
</evidence>
<keyword evidence="5 9" id="KW-0238">DNA-binding</keyword>
<evidence type="ECO:0000256" key="9">
    <source>
        <dbReference type="PROSITE-ProRule" id="PRU00108"/>
    </source>
</evidence>
<keyword evidence="6 9" id="KW-0371">Homeobox</keyword>
<comment type="subcellular location">
    <subcellularLocation>
        <location evidence="1 9 10">Nucleus</location>
    </subcellularLocation>
</comment>
<evidence type="ECO:0000256" key="5">
    <source>
        <dbReference type="ARBA" id="ARBA00023125"/>
    </source>
</evidence>
<evidence type="ECO:0000313" key="13">
    <source>
        <dbReference type="EMBL" id="PBC34802.1"/>
    </source>
</evidence>
<dbReference type="PANTHER" id="PTHR24339:SF67">
    <property type="entry name" value="GNOT1 HOMEODOMAIN PROTEIN-RELATED"/>
    <property type="match status" value="1"/>
</dbReference>
<dbReference type="GO" id="GO:0007417">
    <property type="term" value="P:central nervous system development"/>
    <property type="evidence" value="ECO:0007669"/>
    <property type="project" value="TreeGrafter"/>
</dbReference>
<organism evidence="13 14">
    <name type="scientific">Apis cerana cerana</name>
    <name type="common">Oriental honeybee</name>
    <dbReference type="NCBI Taxonomy" id="94128"/>
    <lineage>
        <taxon>Eukaryota</taxon>
        <taxon>Metazoa</taxon>
        <taxon>Ecdysozoa</taxon>
        <taxon>Arthropoda</taxon>
        <taxon>Hexapoda</taxon>
        <taxon>Insecta</taxon>
        <taxon>Pterygota</taxon>
        <taxon>Neoptera</taxon>
        <taxon>Endopterygota</taxon>
        <taxon>Hymenoptera</taxon>
        <taxon>Apocrita</taxon>
        <taxon>Aculeata</taxon>
        <taxon>Apoidea</taxon>
        <taxon>Anthophila</taxon>
        <taxon>Apidae</taxon>
        <taxon>Apis</taxon>
    </lineage>
</organism>
<keyword evidence="7" id="KW-0804">Transcription</keyword>
<evidence type="ECO:0000256" key="3">
    <source>
        <dbReference type="ARBA" id="ARBA00022491"/>
    </source>
</evidence>
<dbReference type="GO" id="GO:0000978">
    <property type="term" value="F:RNA polymerase II cis-regulatory region sequence-specific DNA binding"/>
    <property type="evidence" value="ECO:0007669"/>
    <property type="project" value="TreeGrafter"/>
</dbReference>
<keyword evidence="2" id="KW-0217">Developmental protein</keyword>
<dbReference type="GO" id="GO:0005634">
    <property type="term" value="C:nucleus"/>
    <property type="evidence" value="ECO:0007669"/>
    <property type="project" value="UniProtKB-SubCell"/>
</dbReference>
<dbReference type="STRING" id="94128.A0A2A3EU55"/>
<feature type="region of interest" description="Disordered" evidence="11">
    <location>
        <begin position="320"/>
        <end position="356"/>
    </location>
</feature>
<dbReference type="PANTHER" id="PTHR24339">
    <property type="entry name" value="HOMEOBOX PROTEIN EMX-RELATED"/>
    <property type="match status" value="1"/>
</dbReference>
<dbReference type="FunFam" id="1.10.10.60:FF:000450">
    <property type="entry name" value="Homeobox protein notochord"/>
    <property type="match status" value="1"/>
</dbReference>
<feature type="DNA-binding region" description="Homeobox" evidence="9">
    <location>
        <begin position="357"/>
        <end position="416"/>
    </location>
</feature>
<gene>
    <name evidence="13" type="ORF">APICC_07095</name>
</gene>
<dbReference type="PROSITE" id="PS00027">
    <property type="entry name" value="HOMEOBOX_1"/>
    <property type="match status" value="1"/>
</dbReference>
<dbReference type="SMART" id="SM00389">
    <property type="entry name" value="HOX"/>
    <property type="match status" value="1"/>
</dbReference>